<evidence type="ECO:0000313" key="1">
    <source>
        <dbReference type="EMBL" id="MFD1047913.1"/>
    </source>
</evidence>
<dbReference type="Proteomes" id="UP001597045">
    <property type="component" value="Unassembled WGS sequence"/>
</dbReference>
<gene>
    <name evidence="1" type="ORF">ACFQ1S_21420</name>
</gene>
<reference evidence="2" key="1">
    <citation type="journal article" date="2019" name="Int. J. Syst. Evol. Microbiol.">
        <title>The Global Catalogue of Microorganisms (GCM) 10K type strain sequencing project: providing services to taxonomists for standard genome sequencing and annotation.</title>
        <authorList>
            <consortium name="The Broad Institute Genomics Platform"/>
            <consortium name="The Broad Institute Genome Sequencing Center for Infectious Disease"/>
            <person name="Wu L."/>
            <person name="Ma J."/>
        </authorList>
    </citation>
    <scope>NUCLEOTIDE SEQUENCE [LARGE SCALE GENOMIC DNA]</scope>
    <source>
        <strain evidence="2">JCM 31486</strain>
    </source>
</reference>
<proteinExistence type="predicted"/>
<feature type="non-terminal residue" evidence="1">
    <location>
        <position position="199"/>
    </location>
</feature>
<organism evidence="1 2">
    <name type="scientific">Kibdelosporangium lantanae</name>
    <dbReference type="NCBI Taxonomy" id="1497396"/>
    <lineage>
        <taxon>Bacteria</taxon>
        <taxon>Bacillati</taxon>
        <taxon>Actinomycetota</taxon>
        <taxon>Actinomycetes</taxon>
        <taxon>Pseudonocardiales</taxon>
        <taxon>Pseudonocardiaceae</taxon>
        <taxon>Kibdelosporangium</taxon>
    </lineage>
</organism>
<keyword evidence="2" id="KW-1185">Reference proteome</keyword>
<dbReference type="EMBL" id="JBHTIS010001308">
    <property type="protein sequence ID" value="MFD1047913.1"/>
    <property type="molecule type" value="Genomic_DNA"/>
</dbReference>
<comment type="caution">
    <text evidence="1">The sequence shown here is derived from an EMBL/GenBank/DDBJ whole genome shotgun (WGS) entry which is preliminary data.</text>
</comment>
<evidence type="ECO:0000313" key="2">
    <source>
        <dbReference type="Proteomes" id="UP001597045"/>
    </source>
</evidence>
<sequence>MKASTRKTKDGQVIRYLQLAHNEWDADAGVSRTKVLYSFGREDTVDVEGIRRLIGSLTRLLDPAEALAGVAGGGPAGLTFTESRPLGGAFVLDALKINQAMSRYSQGNFGTPAQLRAAVDAAVQALDTELAPYLDQSGQLDQAKLTPAAQAEITRLQDNLKAAVERQNQYLTDLGTQADQLAKDARPRQAEVNHLAAKA</sequence>
<protein>
    <submittedName>
        <fullName evidence="1">Uncharacterized protein</fullName>
    </submittedName>
</protein>
<name>A0ABW3MB99_9PSEU</name>
<accession>A0ABW3MB99</accession>